<dbReference type="Proteomes" id="UP001549320">
    <property type="component" value="Unassembled WGS sequence"/>
</dbReference>
<protein>
    <submittedName>
        <fullName evidence="2">Uncharacterized protein</fullName>
    </submittedName>
</protein>
<reference evidence="2 3" key="1">
    <citation type="submission" date="2024-06" db="EMBL/GenBank/DDBJ databases">
        <title>Sorghum-associated microbial communities from plants grown in Nebraska, USA.</title>
        <authorList>
            <person name="Schachtman D."/>
        </authorList>
    </citation>
    <scope>NUCLEOTIDE SEQUENCE [LARGE SCALE GENOMIC DNA]</scope>
    <source>
        <strain evidence="2 3">2709</strain>
    </source>
</reference>
<dbReference type="EMBL" id="JBEPSH010000006">
    <property type="protein sequence ID" value="MET4578160.1"/>
    <property type="molecule type" value="Genomic_DNA"/>
</dbReference>
<feature type="compositionally biased region" description="Basic residues" evidence="1">
    <location>
        <begin position="23"/>
        <end position="33"/>
    </location>
</feature>
<evidence type="ECO:0000313" key="2">
    <source>
        <dbReference type="EMBL" id="MET4578160.1"/>
    </source>
</evidence>
<name>A0ABV2QC06_9BURK</name>
<comment type="caution">
    <text evidence="2">The sequence shown here is derived from an EMBL/GenBank/DDBJ whole genome shotgun (WGS) entry which is preliminary data.</text>
</comment>
<keyword evidence="3" id="KW-1185">Reference proteome</keyword>
<proteinExistence type="predicted"/>
<evidence type="ECO:0000313" key="3">
    <source>
        <dbReference type="Proteomes" id="UP001549320"/>
    </source>
</evidence>
<accession>A0ABV2QC06</accession>
<sequence length="77" mass="8519">MCARRRTYLFFAPPPDGRPPDRRPKKSRQKKGGPKSVPMPAATPHFATGNLRCLVQGRRGRTPFVHFALFGQTAAAS</sequence>
<gene>
    <name evidence="2" type="ORF">ABIE13_003276</name>
</gene>
<organism evidence="2 3">
    <name type="scientific">Ottowia thiooxydans</name>
    <dbReference type="NCBI Taxonomy" id="219182"/>
    <lineage>
        <taxon>Bacteria</taxon>
        <taxon>Pseudomonadati</taxon>
        <taxon>Pseudomonadota</taxon>
        <taxon>Betaproteobacteria</taxon>
        <taxon>Burkholderiales</taxon>
        <taxon>Comamonadaceae</taxon>
        <taxon>Ottowia</taxon>
    </lineage>
</organism>
<evidence type="ECO:0000256" key="1">
    <source>
        <dbReference type="SAM" id="MobiDB-lite"/>
    </source>
</evidence>
<feature type="region of interest" description="Disordered" evidence="1">
    <location>
        <begin position="1"/>
        <end position="44"/>
    </location>
</feature>